<proteinExistence type="predicted"/>
<feature type="signal peptide" evidence="1">
    <location>
        <begin position="1"/>
        <end position="16"/>
    </location>
</feature>
<evidence type="ECO:0000313" key="3">
    <source>
        <dbReference type="Proteomes" id="UP000054481"/>
    </source>
</evidence>
<protein>
    <submittedName>
        <fullName evidence="2">Uncharacterized protein</fullName>
    </submittedName>
</protein>
<dbReference type="Proteomes" id="UP000054481">
    <property type="component" value="Unassembled WGS sequence"/>
</dbReference>
<keyword evidence="3" id="KW-1185">Reference proteome</keyword>
<reference evidence="2 3" key="1">
    <citation type="journal article" date="2014" name="Genome Biol. Evol.">
        <title>Comparative genomics and transcriptomics analyses reveal divergent lifestyle features of nematode endoparasitic fungus Hirsutella minnesotensis.</title>
        <authorList>
            <person name="Lai Y."/>
            <person name="Liu K."/>
            <person name="Zhang X."/>
            <person name="Zhang X."/>
            <person name="Li K."/>
            <person name="Wang N."/>
            <person name="Shu C."/>
            <person name="Wu Y."/>
            <person name="Wang C."/>
            <person name="Bushley K.E."/>
            <person name="Xiang M."/>
            <person name="Liu X."/>
        </authorList>
    </citation>
    <scope>NUCLEOTIDE SEQUENCE [LARGE SCALE GENOMIC DNA]</scope>
    <source>
        <strain evidence="2 3">3608</strain>
    </source>
</reference>
<sequence>MSVKTVLTLFVGLAAASVPFYRYEHVKNNDQYIIKTVKAICHEGNNGNKCVPEDYKHCTDKFRDELQTQCKAMRGVIKQKRDDEESVFGGLLGTKILDSHDSPYHKIVKLRCCEELEAIKAEEQMKTLETTLNAVDIFQKDAKEQLKELLDPNIGVTPIERVATVAKRLQTGITKLRSGIKLTKSFTDEAKKALKGHEFLQGGAQEVETLLTGADKALKPVQLVMTAVKNSAQTLDVVNRKDIQGALDQAVDAAGDVVSAAEDLPDFFGGVFDKLGDKAKAYLKIKAGV</sequence>
<name>A0A0F8A030_9HYPO</name>
<accession>A0A0F8A030</accession>
<dbReference type="AlphaFoldDB" id="A0A0F8A030"/>
<gene>
    <name evidence="2" type="ORF">HIM_12464</name>
</gene>
<evidence type="ECO:0000256" key="1">
    <source>
        <dbReference type="SAM" id="SignalP"/>
    </source>
</evidence>
<organism evidence="2 3">
    <name type="scientific">Hirsutella minnesotensis 3608</name>
    <dbReference type="NCBI Taxonomy" id="1043627"/>
    <lineage>
        <taxon>Eukaryota</taxon>
        <taxon>Fungi</taxon>
        <taxon>Dikarya</taxon>
        <taxon>Ascomycota</taxon>
        <taxon>Pezizomycotina</taxon>
        <taxon>Sordariomycetes</taxon>
        <taxon>Hypocreomycetidae</taxon>
        <taxon>Hypocreales</taxon>
        <taxon>Ophiocordycipitaceae</taxon>
        <taxon>Hirsutella</taxon>
    </lineage>
</organism>
<feature type="chain" id="PRO_5002526327" evidence="1">
    <location>
        <begin position="17"/>
        <end position="289"/>
    </location>
</feature>
<keyword evidence="1" id="KW-0732">Signal</keyword>
<evidence type="ECO:0000313" key="2">
    <source>
        <dbReference type="EMBL" id="KJZ68144.1"/>
    </source>
</evidence>
<dbReference type="EMBL" id="KQ031002">
    <property type="protein sequence ID" value="KJZ68144.1"/>
    <property type="molecule type" value="Genomic_DNA"/>
</dbReference>